<evidence type="ECO:0000256" key="2">
    <source>
        <dbReference type="SAM" id="Phobius"/>
    </source>
</evidence>
<feature type="region of interest" description="Disordered" evidence="1">
    <location>
        <begin position="121"/>
        <end position="156"/>
    </location>
</feature>
<name>A0A5A7QTP2_STRAF</name>
<feature type="transmembrane region" description="Helical" evidence="2">
    <location>
        <begin position="244"/>
        <end position="262"/>
    </location>
</feature>
<keyword evidence="2" id="KW-1133">Transmembrane helix</keyword>
<keyword evidence="3" id="KW-0378">Hydrolase</keyword>
<dbReference type="EMBL" id="BKCP01008070">
    <property type="protein sequence ID" value="GER47797.1"/>
    <property type="molecule type" value="Genomic_DNA"/>
</dbReference>
<feature type="compositionally biased region" description="Basic and acidic residues" evidence="1">
    <location>
        <begin position="303"/>
        <end position="317"/>
    </location>
</feature>
<keyword evidence="2" id="KW-0812">Transmembrane</keyword>
<proteinExistence type="predicted"/>
<dbReference type="AlphaFoldDB" id="A0A5A7QTP2"/>
<sequence length="317" mass="36455">MDGPPILLVQMLLTRCLRLAREDSIETDELHSRFELPCFQPLGSRSRKARIEPPIGDGFGSRPGQAQEQFPYFIITDHLFRSDLPLTTTWSRRIIRITQQSRMSTAFQEFLLYARSSPQPSFRERAKERGSRVDKVESTIGRGKKETPLRSNSQKPWTNRLSPSLFRIGANLTQQVQQVEDTYELLALALGEAATADLFRGSVFFVSIGSNDFIHYYLRNVSGVQMRYLPWEFNQLLVNAVRHYRLFFVFVWFYLLCLRLFYSALSWQSFRRQETDGLVGAAKHNESKPKTNQGFYSKPIGEGPKDGACKVDRAPVV</sequence>
<feature type="compositionally biased region" description="Basic and acidic residues" evidence="1">
    <location>
        <begin position="122"/>
        <end position="148"/>
    </location>
</feature>
<dbReference type="GO" id="GO:0016787">
    <property type="term" value="F:hydrolase activity"/>
    <property type="evidence" value="ECO:0007669"/>
    <property type="project" value="UniProtKB-KW"/>
</dbReference>
<accession>A0A5A7QTP2</accession>
<reference evidence="4" key="1">
    <citation type="journal article" date="2019" name="Curr. Biol.">
        <title>Genome Sequence of Striga asiatica Provides Insight into the Evolution of Plant Parasitism.</title>
        <authorList>
            <person name="Yoshida S."/>
            <person name="Kim S."/>
            <person name="Wafula E.K."/>
            <person name="Tanskanen J."/>
            <person name="Kim Y.M."/>
            <person name="Honaas L."/>
            <person name="Yang Z."/>
            <person name="Spallek T."/>
            <person name="Conn C.E."/>
            <person name="Ichihashi Y."/>
            <person name="Cheong K."/>
            <person name="Cui S."/>
            <person name="Der J.P."/>
            <person name="Gundlach H."/>
            <person name="Jiao Y."/>
            <person name="Hori C."/>
            <person name="Ishida J.K."/>
            <person name="Kasahara H."/>
            <person name="Kiba T."/>
            <person name="Kim M.S."/>
            <person name="Koo N."/>
            <person name="Laohavisit A."/>
            <person name="Lee Y.H."/>
            <person name="Lumba S."/>
            <person name="McCourt P."/>
            <person name="Mortimer J.C."/>
            <person name="Mutuku J.M."/>
            <person name="Nomura T."/>
            <person name="Sasaki-Sekimoto Y."/>
            <person name="Seto Y."/>
            <person name="Wang Y."/>
            <person name="Wakatake T."/>
            <person name="Sakakibara H."/>
            <person name="Demura T."/>
            <person name="Yamaguchi S."/>
            <person name="Yoneyama K."/>
            <person name="Manabe R.I."/>
            <person name="Nelson D.C."/>
            <person name="Schulman A.H."/>
            <person name="Timko M.P."/>
            <person name="dePamphilis C.W."/>
            <person name="Choi D."/>
            <person name="Shirasu K."/>
        </authorList>
    </citation>
    <scope>NUCLEOTIDE SEQUENCE [LARGE SCALE GENOMIC DNA]</scope>
    <source>
        <strain evidence="4">cv. UVA1</strain>
    </source>
</reference>
<evidence type="ECO:0000313" key="3">
    <source>
        <dbReference type="EMBL" id="GER47797.1"/>
    </source>
</evidence>
<feature type="region of interest" description="Disordered" evidence="1">
    <location>
        <begin position="282"/>
        <end position="317"/>
    </location>
</feature>
<comment type="caution">
    <text evidence="3">The sequence shown here is derived from an EMBL/GenBank/DDBJ whole genome shotgun (WGS) entry which is preliminary data.</text>
</comment>
<organism evidence="3 4">
    <name type="scientific">Striga asiatica</name>
    <name type="common">Asiatic witchweed</name>
    <name type="synonym">Buchnera asiatica</name>
    <dbReference type="NCBI Taxonomy" id="4170"/>
    <lineage>
        <taxon>Eukaryota</taxon>
        <taxon>Viridiplantae</taxon>
        <taxon>Streptophyta</taxon>
        <taxon>Embryophyta</taxon>
        <taxon>Tracheophyta</taxon>
        <taxon>Spermatophyta</taxon>
        <taxon>Magnoliopsida</taxon>
        <taxon>eudicotyledons</taxon>
        <taxon>Gunneridae</taxon>
        <taxon>Pentapetalae</taxon>
        <taxon>asterids</taxon>
        <taxon>lamiids</taxon>
        <taxon>Lamiales</taxon>
        <taxon>Orobanchaceae</taxon>
        <taxon>Buchnereae</taxon>
        <taxon>Striga</taxon>
    </lineage>
</organism>
<protein>
    <submittedName>
        <fullName evidence="3">GDSL-like Lipase/Acylhydrolase superfamily protein</fullName>
    </submittedName>
</protein>
<keyword evidence="4" id="KW-1185">Reference proteome</keyword>
<dbReference type="OrthoDB" id="1925542at2759"/>
<evidence type="ECO:0000256" key="1">
    <source>
        <dbReference type="SAM" id="MobiDB-lite"/>
    </source>
</evidence>
<keyword evidence="2" id="KW-0472">Membrane</keyword>
<dbReference type="Proteomes" id="UP000325081">
    <property type="component" value="Unassembled WGS sequence"/>
</dbReference>
<gene>
    <name evidence="3" type="ORF">STAS_24936</name>
</gene>
<evidence type="ECO:0000313" key="4">
    <source>
        <dbReference type="Proteomes" id="UP000325081"/>
    </source>
</evidence>